<dbReference type="Pfam" id="PF13546">
    <property type="entry name" value="DDE_5"/>
    <property type="match status" value="1"/>
</dbReference>
<accession>A0A1M4EQI5</accession>
<feature type="domain" description="Transposase IS701-like DDE" evidence="1">
    <location>
        <begin position="34"/>
        <end position="260"/>
    </location>
</feature>
<evidence type="ECO:0000313" key="2">
    <source>
        <dbReference type="EMBL" id="SBO93360.1"/>
    </source>
</evidence>
<dbReference type="EMBL" id="LT559118">
    <property type="protein sequence ID" value="SBP01084.1"/>
    <property type="molecule type" value="Genomic_DNA"/>
</dbReference>
<reference evidence="4" key="1">
    <citation type="submission" date="2016-04" db="EMBL/GenBank/DDBJ databases">
        <authorList>
            <person name="Evans L.H."/>
            <person name="Alamgir A."/>
            <person name="Owens N."/>
            <person name="Weber N.D."/>
            <person name="Virtaneva K."/>
            <person name="Barbian K."/>
            <person name="Babar A."/>
            <person name="Rosenke K."/>
        </authorList>
    </citation>
    <scope>NUCLEOTIDE SEQUENCE</scope>
    <source>
        <strain evidence="4">Nono1</strain>
    </source>
</reference>
<gene>
    <name evidence="4" type="ORF">BN4615_P10600</name>
    <name evidence="2" type="ORF">BN4615_P2874</name>
    <name evidence="3" type="ORF">BN4615_P3466</name>
</gene>
<proteinExistence type="predicted"/>
<organism evidence="4">
    <name type="scientific">Nonomuraea gerenzanensis</name>
    <dbReference type="NCBI Taxonomy" id="93944"/>
    <lineage>
        <taxon>Bacteria</taxon>
        <taxon>Bacillati</taxon>
        <taxon>Actinomycetota</taxon>
        <taxon>Actinomycetes</taxon>
        <taxon>Streptosporangiales</taxon>
        <taxon>Streptosporangiaceae</taxon>
        <taxon>Nonomuraea</taxon>
    </lineage>
</organism>
<dbReference type="InterPro" id="IPR039365">
    <property type="entry name" value="IS701-like"/>
</dbReference>
<name>A0A1M4EQI5_9ACTN</name>
<dbReference type="NCBIfam" id="NF033540">
    <property type="entry name" value="transpos_IS701"/>
    <property type="match status" value="1"/>
</dbReference>
<dbReference type="InterPro" id="IPR012337">
    <property type="entry name" value="RNaseH-like_sf"/>
</dbReference>
<dbReference type="AlphaFoldDB" id="A0A1M4EQI5"/>
<dbReference type="SUPFAM" id="SSF53098">
    <property type="entry name" value="Ribonuclease H-like"/>
    <property type="match status" value="1"/>
</dbReference>
<dbReference type="PANTHER" id="PTHR33627:SF1">
    <property type="entry name" value="TRANSPOSASE"/>
    <property type="match status" value="1"/>
</dbReference>
<evidence type="ECO:0000313" key="3">
    <source>
        <dbReference type="EMBL" id="SBO93950.1"/>
    </source>
</evidence>
<protein>
    <submittedName>
        <fullName evidence="4">Putative transposase</fullName>
    </submittedName>
</protein>
<dbReference type="EMBL" id="LT559118">
    <property type="protein sequence ID" value="SBO93950.1"/>
    <property type="molecule type" value="Genomic_DNA"/>
</dbReference>
<dbReference type="InterPro" id="IPR038721">
    <property type="entry name" value="IS701-like_DDE_dom"/>
</dbReference>
<sequence length="435" mass="48754">MRTTKDRAVAASHSVDPDSWMVIFNELMARIAGRFGRVEPRRAATAYVRGLLADIDRKNCWNLAEHAGLAGPQALQRLLRTARWDADAVRDDVRDFTVDRLGPDGVLIVDETGFVKKGVGSAGVQRQYSGTAGRIENCQIGVFLAYATPAGRALLDRRLYLPEHTWLADPGRCLAAGVPDEIAFATKPALATAMVLAALEAGVPAHWVTGDEVYGQDPRLRAALEERRLGYVLAIAGNRRVELEGAQVSAAEVATRVSDQHWHRYRAGQGVKGPRWYAWAWARIDESDAHGYRWLLIRRNLATGELAFYRCYAPTRQPLMALVKIAGSRWAVEESFQAAKGQIGLDHYQVRGWTAWHRHITLAMLALALLVAVAAAQPPSDQDRIPLTLPEIRRLLAVLVLTWHRSITHVLRWSDWRRRHQATARRCHYQRRSEP</sequence>
<dbReference type="EMBL" id="LT559118">
    <property type="protein sequence ID" value="SBO93360.1"/>
    <property type="molecule type" value="Genomic_DNA"/>
</dbReference>
<evidence type="ECO:0000313" key="4">
    <source>
        <dbReference type="EMBL" id="SBP01084.1"/>
    </source>
</evidence>
<dbReference type="PANTHER" id="PTHR33627">
    <property type="entry name" value="TRANSPOSASE"/>
    <property type="match status" value="1"/>
</dbReference>
<evidence type="ECO:0000259" key="1">
    <source>
        <dbReference type="Pfam" id="PF13546"/>
    </source>
</evidence>